<evidence type="ECO:0000256" key="15">
    <source>
        <dbReference type="PROSITE-ProRule" id="PRU00175"/>
    </source>
</evidence>
<evidence type="ECO:0000256" key="8">
    <source>
        <dbReference type="ARBA" id="ARBA00022737"/>
    </source>
</evidence>
<evidence type="ECO:0000256" key="16">
    <source>
        <dbReference type="SAM" id="MobiDB-lite"/>
    </source>
</evidence>
<dbReference type="InterPro" id="IPR013083">
    <property type="entry name" value="Znf_RING/FYVE/PHD"/>
</dbReference>
<dbReference type="PROSITE" id="PS50089">
    <property type="entry name" value="ZF_RING_2"/>
    <property type="match status" value="1"/>
</dbReference>
<dbReference type="PROSITE" id="PS51873">
    <property type="entry name" value="TRIAD"/>
    <property type="match status" value="1"/>
</dbReference>
<gene>
    <name evidence="20" type="ORF">X975_25889</name>
</gene>
<dbReference type="GO" id="GO:0008270">
    <property type="term" value="F:zinc ion binding"/>
    <property type="evidence" value="ECO:0007669"/>
    <property type="project" value="UniProtKB-KW"/>
</dbReference>
<comment type="pathway">
    <text evidence="3">Protein modification; protein ubiquitination.</text>
</comment>
<comment type="subcellular location">
    <subcellularLocation>
        <location evidence="2">Membrane</location>
        <topology evidence="2">Multi-pass membrane protein</topology>
    </subcellularLocation>
</comment>
<feature type="region of interest" description="Disordered" evidence="16">
    <location>
        <begin position="39"/>
        <end position="107"/>
    </location>
</feature>
<dbReference type="FunFam" id="2.20.25.20:FF:000004">
    <property type="entry name" value="RBR-type E3 ubiquitin transferase"/>
    <property type="match status" value="1"/>
</dbReference>
<proteinExistence type="inferred from homology"/>
<evidence type="ECO:0000256" key="13">
    <source>
        <dbReference type="ARBA" id="ARBA00023136"/>
    </source>
</evidence>
<feature type="domain" description="RING-type" evidence="18">
    <location>
        <begin position="120"/>
        <end position="168"/>
    </location>
</feature>
<evidence type="ECO:0000256" key="1">
    <source>
        <dbReference type="ARBA" id="ARBA00001798"/>
    </source>
</evidence>
<protein>
    <recommendedName>
        <fullName evidence="4">RBR-type E3 ubiquitin transferase</fullName>
        <ecNumber evidence="4">2.3.2.31</ecNumber>
    </recommendedName>
</protein>
<feature type="compositionally biased region" description="Low complexity" evidence="16">
    <location>
        <begin position="7"/>
        <end position="16"/>
    </location>
</feature>
<evidence type="ECO:0000256" key="17">
    <source>
        <dbReference type="SAM" id="Phobius"/>
    </source>
</evidence>
<dbReference type="OMA" id="CSHRACF"/>
<evidence type="ECO:0000256" key="9">
    <source>
        <dbReference type="ARBA" id="ARBA00022771"/>
    </source>
</evidence>
<evidence type="ECO:0000256" key="12">
    <source>
        <dbReference type="ARBA" id="ARBA00022989"/>
    </source>
</evidence>
<evidence type="ECO:0000256" key="4">
    <source>
        <dbReference type="ARBA" id="ARBA00012251"/>
    </source>
</evidence>
<organism evidence="20 21">
    <name type="scientific">Stegodyphus mimosarum</name>
    <name type="common">African social velvet spider</name>
    <dbReference type="NCBI Taxonomy" id="407821"/>
    <lineage>
        <taxon>Eukaryota</taxon>
        <taxon>Metazoa</taxon>
        <taxon>Ecdysozoa</taxon>
        <taxon>Arthropoda</taxon>
        <taxon>Chelicerata</taxon>
        <taxon>Arachnida</taxon>
        <taxon>Araneae</taxon>
        <taxon>Araneomorphae</taxon>
        <taxon>Entelegynae</taxon>
        <taxon>Eresoidea</taxon>
        <taxon>Eresidae</taxon>
        <taxon>Stegodyphus</taxon>
    </lineage>
</organism>
<dbReference type="FunFam" id="1.20.120.1750:FF:000001">
    <property type="entry name" value="RBR-type E3 ubiquitin transferase"/>
    <property type="match status" value="1"/>
</dbReference>
<dbReference type="Pfam" id="PF01485">
    <property type="entry name" value="IBR"/>
    <property type="match status" value="2"/>
</dbReference>
<dbReference type="InterPro" id="IPR031127">
    <property type="entry name" value="E3_UB_ligase_RBR"/>
</dbReference>
<dbReference type="OrthoDB" id="1431934at2759"/>
<evidence type="ECO:0000256" key="11">
    <source>
        <dbReference type="ARBA" id="ARBA00022833"/>
    </source>
</evidence>
<evidence type="ECO:0000313" key="20">
    <source>
        <dbReference type="EMBL" id="KFM79244.1"/>
    </source>
</evidence>
<dbReference type="Gene3D" id="3.30.40.10">
    <property type="entry name" value="Zinc/RING finger domain, C3HC4 (zinc finger)"/>
    <property type="match status" value="1"/>
</dbReference>
<evidence type="ECO:0000256" key="2">
    <source>
        <dbReference type="ARBA" id="ARBA00004141"/>
    </source>
</evidence>
<feature type="transmembrane region" description="Helical" evidence="17">
    <location>
        <begin position="401"/>
        <end position="434"/>
    </location>
</feature>
<feature type="region of interest" description="Disordered" evidence="16">
    <location>
        <begin position="1"/>
        <end position="20"/>
    </location>
</feature>
<dbReference type="InterPro" id="IPR044066">
    <property type="entry name" value="TRIAD_supradom"/>
</dbReference>
<dbReference type="CDD" id="cd20338">
    <property type="entry name" value="BRcat_RBR_RNF19"/>
    <property type="match status" value="1"/>
</dbReference>
<dbReference type="Gene3D" id="2.20.25.20">
    <property type="match status" value="1"/>
</dbReference>
<dbReference type="GO" id="GO:0016567">
    <property type="term" value="P:protein ubiquitination"/>
    <property type="evidence" value="ECO:0007669"/>
    <property type="project" value="InterPro"/>
</dbReference>
<dbReference type="GO" id="GO:0061630">
    <property type="term" value="F:ubiquitin protein ligase activity"/>
    <property type="evidence" value="ECO:0007669"/>
    <property type="project" value="UniProtKB-EC"/>
</dbReference>
<keyword evidence="8" id="KW-0677">Repeat</keyword>
<keyword evidence="12 17" id="KW-1133">Transmembrane helix</keyword>
<dbReference type="SUPFAM" id="SSF57850">
    <property type="entry name" value="RING/U-box"/>
    <property type="match status" value="3"/>
</dbReference>
<dbReference type="CDD" id="cd16629">
    <property type="entry name" value="RING-HC_RBR_RNF19"/>
    <property type="match status" value="1"/>
</dbReference>
<accession>A0A087UPF5</accession>
<dbReference type="CDD" id="cd20355">
    <property type="entry name" value="Rcat_RBR_RNF19"/>
    <property type="match status" value="1"/>
</dbReference>
<keyword evidence="11" id="KW-0862">Zinc</keyword>
<feature type="non-terminal residue" evidence="20">
    <location>
        <position position="952"/>
    </location>
</feature>
<evidence type="ECO:0000256" key="14">
    <source>
        <dbReference type="ARBA" id="ARBA00061087"/>
    </source>
</evidence>
<evidence type="ECO:0000256" key="5">
    <source>
        <dbReference type="ARBA" id="ARBA00022679"/>
    </source>
</evidence>
<comment type="catalytic activity">
    <reaction evidence="1">
        <text>[E2 ubiquitin-conjugating enzyme]-S-ubiquitinyl-L-cysteine + [acceptor protein]-L-lysine = [E2 ubiquitin-conjugating enzyme]-L-cysteine + [acceptor protein]-N(6)-ubiquitinyl-L-lysine.</text>
        <dbReference type="EC" id="2.3.2.31"/>
    </reaction>
</comment>
<keyword evidence="6 17" id="KW-0812">Transmembrane</keyword>
<feature type="compositionally biased region" description="Low complexity" evidence="16">
    <location>
        <begin position="79"/>
        <end position="100"/>
    </location>
</feature>
<dbReference type="InterPro" id="IPR002867">
    <property type="entry name" value="IBR_dom"/>
</dbReference>
<evidence type="ECO:0000256" key="10">
    <source>
        <dbReference type="ARBA" id="ARBA00022786"/>
    </source>
</evidence>
<comment type="similarity">
    <text evidence="14">Belongs to the RBR family. RNF19 subfamily.</text>
</comment>
<keyword evidence="5" id="KW-0808">Transferase</keyword>
<reference evidence="20 21" key="1">
    <citation type="submission" date="2013-11" db="EMBL/GenBank/DDBJ databases">
        <title>Genome sequencing of Stegodyphus mimosarum.</title>
        <authorList>
            <person name="Bechsgaard J."/>
        </authorList>
    </citation>
    <scope>NUCLEOTIDE SEQUENCE [LARGE SCALE GENOMIC DNA]</scope>
</reference>
<dbReference type="SMART" id="SM00647">
    <property type="entry name" value="IBR"/>
    <property type="match status" value="2"/>
</dbReference>
<evidence type="ECO:0000256" key="6">
    <source>
        <dbReference type="ARBA" id="ARBA00022692"/>
    </source>
</evidence>
<dbReference type="AlphaFoldDB" id="A0A087UPF5"/>
<evidence type="ECO:0000256" key="7">
    <source>
        <dbReference type="ARBA" id="ARBA00022723"/>
    </source>
</evidence>
<dbReference type="Proteomes" id="UP000054359">
    <property type="component" value="Unassembled WGS sequence"/>
</dbReference>
<keyword evidence="21" id="KW-1185">Reference proteome</keyword>
<feature type="domain" description="RING-type" evidence="19">
    <location>
        <begin position="116"/>
        <end position="338"/>
    </location>
</feature>
<evidence type="ECO:0000259" key="19">
    <source>
        <dbReference type="PROSITE" id="PS51873"/>
    </source>
</evidence>
<dbReference type="Gene3D" id="1.20.120.1750">
    <property type="match status" value="1"/>
</dbReference>
<evidence type="ECO:0000259" key="18">
    <source>
        <dbReference type="PROSITE" id="PS50089"/>
    </source>
</evidence>
<keyword evidence="9 15" id="KW-0863">Zinc-finger</keyword>
<dbReference type="GO" id="GO:0016020">
    <property type="term" value="C:membrane"/>
    <property type="evidence" value="ECO:0007669"/>
    <property type="project" value="UniProtKB-SubCell"/>
</dbReference>
<keyword evidence="7" id="KW-0479">Metal-binding</keyword>
<dbReference type="STRING" id="407821.A0A087UPF5"/>
<name>A0A087UPF5_STEMI</name>
<dbReference type="PANTHER" id="PTHR11685">
    <property type="entry name" value="RBR FAMILY RING FINGER AND IBR DOMAIN-CONTAINING"/>
    <property type="match status" value="1"/>
</dbReference>
<sequence>MAGPSGGSNNFNGPNSTRKHGLSRFSLARLFNISSYTHRTNGQRCSSNIDSDRRSESSSVGFGIGIPTKIQQNNRESGRFPVPGPSSSSSESSSFRNVNVESKENSQEGLKKSEKQFLECPLCLFELPCVCFPDLRSCSHRACFNCLQQYLKIEITESRVNISCPECTEPIHPSDICMILNDDILLGKYESFMLRRVLITEPDARWCPAPDCGYAVIARGCAGCPKLKCERPGCNTYFCYHCKQEWHPNQTCDAARAQRAHHYTNPRSSSVSFSQDSIVQTGDDIKPCPCCKVLIIKMDDGSCNHMTCSVCGTEFCWLCMKEISDLHYLSPSGCTFWGKKPWSRKKKIMWQLGMLVGAPVGIALIAGIAVPAIIIGIPVWVGRKLHTKYSRPATSRHSRNLIVTSGVVASVLVSPILAGIAVGIGVPILLAYVYGVVPISLCRSGGCGVSTSASGVRIEFDEENEMGMGNNPLAGNFADGASVDTNGSQRVANPSIGEVSLGMSTSLSLGSGSHLDRIALNRDRESDRESASNVALAGSIASASLMAGAGKLEVQADVSSNKRFSLSSHSETASATVSLSERSTNMSLADDASTKALAGSILGYRDSSAVTPVEVHVDAQNPEAALDSISREQIDGANSSLQEYFQLAASPAEKVDSSVIPHPSCGDCVLYPTLRLKLSKSCKKRHRSSTVPEDPEIDTSKNSDSISLNCESHFLQSHVHFSDLKECCVSYIDESPSADSLVKPSESSSDTEVFLCSENKNRRKLYSNFNQGVNAFSRHPNSKREISTFKQSHEGKCVTRSISFCNSCTSTHKSCCPSVFQGGTIPKDKSVTHHFPSTSSYSESNALSNRAYKIPRSMQDISIEITAKDDMNCSPSLMTVPACAISKPLLESIQDNKTCLQLDEPDCSIDIFHLNARSHTKRCKQEKVSRTYLYPESDNLDNKISGSDFEAR</sequence>
<feature type="compositionally biased region" description="Polar residues" evidence="16">
    <location>
        <begin position="39"/>
        <end position="49"/>
    </location>
</feature>
<dbReference type="EMBL" id="KK120872">
    <property type="protein sequence ID" value="KFM79244.1"/>
    <property type="molecule type" value="Genomic_DNA"/>
</dbReference>
<feature type="transmembrane region" description="Helical" evidence="17">
    <location>
        <begin position="348"/>
        <end position="381"/>
    </location>
</feature>
<keyword evidence="10" id="KW-0833">Ubl conjugation pathway</keyword>
<dbReference type="InterPro" id="IPR001841">
    <property type="entry name" value="Znf_RING"/>
</dbReference>
<dbReference type="EC" id="2.3.2.31" evidence="4"/>
<evidence type="ECO:0000313" key="21">
    <source>
        <dbReference type="Proteomes" id="UP000054359"/>
    </source>
</evidence>
<keyword evidence="13 17" id="KW-0472">Membrane</keyword>
<evidence type="ECO:0000256" key="3">
    <source>
        <dbReference type="ARBA" id="ARBA00004906"/>
    </source>
</evidence>